<sequence length="328" mass="36603">MSTLSPQIDNIFWINLERAYADYAFDALAIYEFLITTGHEISIVWKRPWSAASIFFLSNRWIGMFCVSILNIIPLYPKVAVVTAPLIMTFNVVSAFQVGFFSALRVYAVTNRSILLSVVVLVLASTYGAALTYQYVHDKFICQEGVCGFVPDQLFTPKVILMWNYLIRANSVVADVIVLIVTWAKVARGNWNFRQTTRNTPLMNRLFIDGAWYFLAILAMNLLLFFYEVNPIFTNIVSQIASPLPPILINRCMINLQSLSSSAGRHYRDQTASPIELSSESQIPPITSQMCEIGETEEGQSGELSSGHMHVDGMKDGLGDVLPGDSSG</sequence>
<evidence type="ECO:0000313" key="5">
    <source>
        <dbReference type="Proteomes" id="UP000053257"/>
    </source>
</evidence>
<reference evidence="4 5" key="1">
    <citation type="journal article" date="2014" name="PLoS Genet.">
        <title>Analysis of the Phlebiopsis gigantea genome, transcriptome and secretome provides insight into its pioneer colonization strategies of wood.</title>
        <authorList>
            <person name="Hori C."/>
            <person name="Ishida T."/>
            <person name="Igarashi K."/>
            <person name="Samejima M."/>
            <person name="Suzuki H."/>
            <person name="Master E."/>
            <person name="Ferreira P."/>
            <person name="Ruiz-Duenas F.J."/>
            <person name="Held B."/>
            <person name="Canessa P."/>
            <person name="Larrondo L.F."/>
            <person name="Schmoll M."/>
            <person name="Druzhinina I.S."/>
            <person name="Kubicek C.P."/>
            <person name="Gaskell J.A."/>
            <person name="Kersten P."/>
            <person name="St John F."/>
            <person name="Glasner J."/>
            <person name="Sabat G."/>
            <person name="Splinter BonDurant S."/>
            <person name="Syed K."/>
            <person name="Yadav J."/>
            <person name="Mgbeahuruike A.C."/>
            <person name="Kovalchuk A."/>
            <person name="Asiegbu F.O."/>
            <person name="Lackner G."/>
            <person name="Hoffmeister D."/>
            <person name="Rencoret J."/>
            <person name="Gutierrez A."/>
            <person name="Sun H."/>
            <person name="Lindquist E."/>
            <person name="Barry K."/>
            <person name="Riley R."/>
            <person name="Grigoriev I.V."/>
            <person name="Henrissat B."/>
            <person name="Kues U."/>
            <person name="Berka R.M."/>
            <person name="Martinez A.T."/>
            <person name="Covert S.F."/>
            <person name="Blanchette R.A."/>
            <person name="Cullen D."/>
        </authorList>
    </citation>
    <scope>NUCLEOTIDE SEQUENCE [LARGE SCALE GENOMIC DNA]</scope>
    <source>
        <strain evidence="4 5">11061_1 CR5-6</strain>
    </source>
</reference>
<feature type="transmembrane region" description="Helical" evidence="2">
    <location>
        <begin position="206"/>
        <end position="227"/>
    </location>
</feature>
<feature type="region of interest" description="Disordered" evidence="1">
    <location>
        <begin position="296"/>
        <end position="328"/>
    </location>
</feature>
<feature type="transmembrane region" description="Helical" evidence="2">
    <location>
        <begin position="114"/>
        <end position="136"/>
    </location>
</feature>
<feature type="domain" description="DUF6533" evidence="3">
    <location>
        <begin position="26"/>
        <end position="64"/>
    </location>
</feature>
<gene>
    <name evidence="4" type="ORF">PHLGIDRAFT_19710</name>
</gene>
<keyword evidence="5" id="KW-1185">Reference proteome</keyword>
<organism evidence="4 5">
    <name type="scientific">Phlebiopsis gigantea (strain 11061_1 CR5-6)</name>
    <name type="common">White-rot fungus</name>
    <name type="synonym">Peniophora gigantea</name>
    <dbReference type="NCBI Taxonomy" id="745531"/>
    <lineage>
        <taxon>Eukaryota</taxon>
        <taxon>Fungi</taxon>
        <taxon>Dikarya</taxon>
        <taxon>Basidiomycota</taxon>
        <taxon>Agaricomycotina</taxon>
        <taxon>Agaricomycetes</taxon>
        <taxon>Polyporales</taxon>
        <taxon>Phanerochaetaceae</taxon>
        <taxon>Phlebiopsis</taxon>
    </lineage>
</organism>
<name>A0A0C3S8M4_PHLG1</name>
<evidence type="ECO:0000256" key="2">
    <source>
        <dbReference type="SAM" id="Phobius"/>
    </source>
</evidence>
<protein>
    <recommendedName>
        <fullName evidence="3">DUF6533 domain-containing protein</fullName>
    </recommendedName>
</protein>
<evidence type="ECO:0000256" key="1">
    <source>
        <dbReference type="SAM" id="MobiDB-lite"/>
    </source>
</evidence>
<dbReference type="HOGENOM" id="CLU_035509_7_0_1"/>
<dbReference type="OrthoDB" id="2745134at2759"/>
<dbReference type="EMBL" id="KN840543">
    <property type="protein sequence ID" value="KIP05465.1"/>
    <property type="molecule type" value="Genomic_DNA"/>
</dbReference>
<dbReference type="AlphaFoldDB" id="A0A0C3S8M4"/>
<keyword evidence="2" id="KW-1133">Transmembrane helix</keyword>
<dbReference type="Proteomes" id="UP000053257">
    <property type="component" value="Unassembled WGS sequence"/>
</dbReference>
<feature type="compositionally biased region" description="Basic and acidic residues" evidence="1">
    <location>
        <begin position="309"/>
        <end position="318"/>
    </location>
</feature>
<evidence type="ECO:0000313" key="4">
    <source>
        <dbReference type="EMBL" id="KIP05465.1"/>
    </source>
</evidence>
<keyword evidence="2" id="KW-0812">Transmembrane</keyword>
<feature type="transmembrane region" description="Helical" evidence="2">
    <location>
        <begin position="165"/>
        <end position="186"/>
    </location>
</feature>
<dbReference type="Pfam" id="PF20151">
    <property type="entry name" value="DUF6533"/>
    <property type="match status" value="1"/>
</dbReference>
<keyword evidence="2" id="KW-0472">Membrane</keyword>
<proteinExistence type="predicted"/>
<evidence type="ECO:0000259" key="3">
    <source>
        <dbReference type="Pfam" id="PF20151"/>
    </source>
</evidence>
<feature type="transmembrane region" description="Helical" evidence="2">
    <location>
        <begin position="79"/>
        <end position="102"/>
    </location>
</feature>
<accession>A0A0C3S8M4</accession>
<dbReference type="InterPro" id="IPR045340">
    <property type="entry name" value="DUF6533"/>
</dbReference>
<feature type="transmembrane region" description="Helical" evidence="2">
    <location>
        <begin position="54"/>
        <end position="73"/>
    </location>
</feature>